<sequence length="247" mass="25612">MCEAVGGGGCACGAGRGAAAVKLGCDGGFVAFLWCEGRLLLLMRGLDCRLITSVVFGGHPLSGRWTGRHDRQERQSGAHMYAVQRNRRCGDGPRRGAPPPAPSGAPISVPGRRVAGGFGRTRRGRVAALALGSCAALGLGAGMTGPISPAAAAPRCDHVAKDNRPELREGDRDDAVAQVQCLIDTRSGAPGELPETGVFDAATADGVRWVQKCNGLDPSGVTNEATWKVLYRAKKGCGRQAEHTGTE</sequence>
<dbReference type="EMBL" id="MWQN01000001">
    <property type="protein sequence ID" value="OPC83168.1"/>
    <property type="molecule type" value="Genomic_DNA"/>
</dbReference>
<dbReference type="Proteomes" id="UP000190037">
    <property type="component" value="Unassembled WGS sequence"/>
</dbReference>
<dbReference type="SUPFAM" id="SSF47090">
    <property type="entry name" value="PGBD-like"/>
    <property type="match status" value="1"/>
</dbReference>
<evidence type="ECO:0000313" key="3">
    <source>
        <dbReference type="EMBL" id="OPC83168.1"/>
    </source>
</evidence>
<feature type="domain" description="Peptidoglycan binding-like" evidence="2">
    <location>
        <begin position="176"/>
        <end position="230"/>
    </location>
</feature>
<dbReference type="STRING" id="159449.B4N89_21485"/>
<evidence type="ECO:0000256" key="1">
    <source>
        <dbReference type="SAM" id="MobiDB-lite"/>
    </source>
</evidence>
<dbReference type="Pfam" id="PF01471">
    <property type="entry name" value="PG_binding_1"/>
    <property type="match status" value="1"/>
</dbReference>
<feature type="region of interest" description="Disordered" evidence="1">
    <location>
        <begin position="87"/>
        <end position="114"/>
    </location>
</feature>
<dbReference type="InterPro" id="IPR036366">
    <property type="entry name" value="PGBDSf"/>
</dbReference>
<evidence type="ECO:0000313" key="4">
    <source>
        <dbReference type="Proteomes" id="UP000190037"/>
    </source>
</evidence>
<comment type="caution">
    <text evidence="3">The sequence shown here is derived from an EMBL/GenBank/DDBJ whole genome shotgun (WGS) entry which is preliminary data.</text>
</comment>
<accession>A0A1T3P262</accession>
<proteinExistence type="predicted"/>
<reference evidence="3 4" key="1">
    <citation type="submission" date="2017-03" db="EMBL/GenBank/DDBJ databases">
        <title>Draft genome sequence of Streptomyces scabrisporus NF3, endophyte isolated from Amphipterygium adstringens.</title>
        <authorList>
            <person name="Vazquez M."/>
            <person name="Ceapa C.D."/>
            <person name="Rodriguez Luna D."/>
            <person name="Sanchez Esquivel S."/>
        </authorList>
    </citation>
    <scope>NUCLEOTIDE SEQUENCE [LARGE SCALE GENOMIC DNA]</scope>
    <source>
        <strain evidence="3 4">NF3</strain>
    </source>
</reference>
<gene>
    <name evidence="3" type="ORF">B4N89_21485</name>
</gene>
<protein>
    <recommendedName>
        <fullName evidence="2">Peptidoglycan binding-like domain-containing protein</fullName>
    </recommendedName>
</protein>
<organism evidence="3 4">
    <name type="scientific">Embleya scabrispora</name>
    <dbReference type="NCBI Taxonomy" id="159449"/>
    <lineage>
        <taxon>Bacteria</taxon>
        <taxon>Bacillati</taxon>
        <taxon>Actinomycetota</taxon>
        <taxon>Actinomycetes</taxon>
        <taxon>Kitasatosporales</taxon>
        <taxon>Streptomycetaceae</taxon>
        <taxon>Embleya</taxon>
    </lineage>
</organism>
<dbReference type="InterPro" id="IPR002477">
    <property type="entry name" value="Peptidoglycan-bd-like"/>
</dbReference>
<keyword evidence="4" id="KW-1185">Reference proteome</keyword>
<dbReference type="AlphaFoldDB" id="A0A1T3P262"/>
<name>A0A1T3P262_9ACTN</name>
<dbReference type="InterPro" id="IPR036365">
    <property type="entry name" value="PGBD-like_sf"/>
</dbReference>
<dbReference type="Gene3D" id="1.10.101.10">
    <property type="entry name" value="PGBD-like superfamily/PGBD"/>
    <property type="match status" value="1"/>
</dbReference>
<evidence type="ECO:0000259" key="2">
    <source>
        <dbReference type="Pfam" id="PF01471"/>
    </source>
</evidence>